<evidence type="ECO:0000256" key="5">
    <source>
        <dbReference type="ARBA" id="ARBA00023244"/>
    </source>
</evidence>
<dbReference type="EC" id="1.3.1.76" evidence="2"/>
<reference evidence="8 9" key="1">
    <citation type="submission" date="2019-11" db="EMBL/GenBank/DDBJ databases">
        <title>Acidiferrimicrobium australis gen. nov., sp. nov., an acidophilic and obligately heterotrophic, member of the Actinobacteria that catalyses dissimilatory oxido- reduction of iron isolated from metal-rich acidic water in Chile.</title>
        <authorList>
            <person name="Gonzalez D."/>
            <person name="Huber K."/>
            <person name="Hedrich S."/>
            <person name="Rojas-Villalobos C."/>
            <person name="Quatrini R."/>
            <person name="Dinamarca M.A."/>
            <person name="Schwarz A."/>
            <person name="Canales C."/>
            <person name="Nancucheo I."/>
        </authorList>
    </citation>
    <scope>NUCLEOTIDE SEQUENCE [LARGE SCALE GENOMIC DNA]</scope>
    <source>
        <strain evidence="8 9">USS-CCA1</strain>
    </source>
</reference>
<evidence type="ECO:0000256" key="4">
    <source>
        <dbReference type="ARBA" id="ARBA00023027"/>
    </source>
</evidence>
<evidence type="ECO:0000313" key="9">
    <source>
        <dbReference type="Proteomes" id="UP000437736"/>
    </source>
</evidence>
<dbReference type="SUPFAM" id="SSF75615">
    <property type="entry name" value="Siroheme synthase middle domains-like"/>
    <property type="match status" value="1"/>
</dbReference>
<gene>
    <name evidence="8" type="ORF">GHK86_09630</name>
</gene>
<dbReference type="Pfam" id="PF14824">
    <property type="entry name" value="Sirohm_synth_M"/>
    <property type="match status" value="1"/>
</dbReference>
<dbReference type="Gene3D" id="3.40.50.720">
    <property type="entry name" value="NAD(P)-binding Rossmann-like Domain"/>
    <property type="match status" value="1"/>
</dbReference>
<evidence type="ECO:0000259" key="7">
    <source>
        <dbReference type="Pfam" id="PF14824"/>
    </source>
</evidence>
<dbReference type="InterPro" id="IPR028281">
    <property type="entry name" value="Sirohaem_synthase_central"/>
</dbReference>
<name>A0ABW9QU04_9ACTN</name>
<dbReference type="Gene3D" id="1.10.8.610">
    <property type="entry name" value="SirC, precorrin-2 dehydrogenase, C-terminal helical domain-like"/>
    <property type="match status" value="1"/>
</dbReference>
<accession>A0ABW9QU04</accession>
<keyword evidence="9" id="KW-1185">Reference proteome</keyword>
<keyword evidence="3" id="KW-0560">Oxidoreductase</keyword>
<dbReference type="PANTHER" id="PTHR35330:SF1">
    <property type="entry name" value="SIROHEME BIOSYNTHESIS PROTEIN MET8"/>
    <property type="match status" value="1"/>
</dbReference>
<protein>
    <recommendedName>
        <fullName evidence="2">precorrin-2 dehydrogenase</fullName>
        <ecNumber evidence="2">1.3.1.76</ecNumber>
    </recommendedName>
</protein>
<dbReference type="Proteomes" id="UP000437736">
    <property type="component" value="Unassembled WGS sequence"/>
</dbReference>
<organism evidence="8 9">
    <name type="scientific">Acidiferrimicrobium australe</name>
    <dbReference type="NCBI Taxonomy" id="2664430"/>
    <lineage>
        <taxon>Bacteria</taxon>
        <taxon>Bacillati</taxon>
        <taxon>Actinomycetota</taxon>
        <taxon>Acidimicrobiia</taxon>
        <taxon>Acidimicrobiales</taxon>
        <taxon>Acidimicrobiaceae</taxon>
        <taxon>Acidiferrimicrobium</taxon>
    </lineage>
</organism>
<dbReference type="InterPro" id="IPR028161">
    <property type="entry name" value="Met8-like"/>
</dbReference>
<sequence>MATLAAEETAVPTTVDPSEEIAASTAGHYPVSLVIEDQPCLVVGGGPVAASKVRGLRIAGARVTVVAPSVVPVIERLAVQEPAVVVHRRTYRSGETAGYRLVITATGVADIDAAVARDATSRGIWVNSADDPANCSFILPSVHRDGRVTVAVSTGGASPALASWIRRRLARCCGQDMGALAELLGQARKRVQASGRPTNSVDWQGLLDGCLPGLVNVGRLEEARRLVELLVP</sequence>
<dbReference type="SUPFAM" id="SSF51735">
    <property type="entry name" value="NAD(P)-binding Rossmann-fold domains"/>
    <property type="match status" value="1"/>
</dbReference>
<dbReference type="InterPro" id="IPR006367">
    <property type="entry name" value="Sirohaem_synthase_N"/>
</dbReference>
<evidence type="ECO:0000256" key="6">
    <source>
        <dbReference type="ARBA" id="ARBA00047561"/>
    </source>
</evidence>
<dbReference type="PANTHER" id="PTHR35330">
    <property type="entry name" value="SIROHEME BIOSYNTHESIS PROTEIN MET8"/>
    <property type="match status" value="1"/>
</dbReference>
<dbReference type="NCBIfam" id="TIGR01470">
    <property type="entry name" value="cysG_Nterm"/>
    <property type="match status" value="1"/>
</dbReference>
<evidence type="ECO:0000256" key="3">
    <source>
        <dbReference type="ARBA" id="ARBA00023002"/>
    </source>
</evidence>
<feature type="domain" description="Siroheme synthase central" evidence="7">
    <location>
        <begin position="145"/>
        <end position="171"/>
    </location>
</feature>
<evidence type="ECO:0000256" key="1">
    <source>
        <dbReference type="ARBA" id="ARBA00005010"/>
    </source>
</evidence>
<comment type="caution">
    <text evidence="8">The sequence shown here is derived from an EMBL/GenBank/DDBJ whole genome shotgun (WGS) entry which is preliminary data.</text>
</comment>
<comment type="pathway">
    <text evidence="1">Porphyrin-containing compound metabolism; siroheme biosynthesis; sirohydrochlorin from precorrin-2: step 1/1.</text>
</comment>
<evidence type="ECO:0000313" key="8">
    <source>
        <dbReference type="EMBL" id="MST32976.1"/>
    </source>
</evidence>
<evidence type="ECO:0000256" key="2">
    <source>
        <dbReference type="ARBA" id="ARBA00012400"/>
    </source>
</evidence>
<dbReference type="InterPro" id="IPR042518">
    <property type="entry name" value="SirC_C"/>
</dbReference>
<dbReference type="InterPro" id="IPR036291">
    <property type="entry name" value="NAD(P)-bd_dom_sf"/>
</dbReference>
<proteinExistence type="predicted"/>
<dbReference type="EMBL" id="WJHE01000444">
    <property type="protein sequence ID" value="MST32976.1"/>
    <property type="molecule type" value="Genomic_DNA"/>
</dbReference>
<keyword evidence="4" id="KW-0520">NAD</keyword>
<dbReference type="Pfam" id="PF13241">
    <property type="entry name" value="NAD_binding_7"/>
    <property type="match status" value="1"/>
</dbReference>
<keyword evidence="5" id="KW-0627">Porphyrin biosynthesis</keyword>
<comment type="catalytic activity">
    <reaction evidence="6">
        <text>precorrin-2 + NAD(+) = sirohydrochlorin + NADH + 2 H(+)</text>
        <dbReference type="Rhea" id="RHEA:15613"/>
        <dbReference type="ChEBI" id="CHEBI:15378"/>
        <dbReference type="ChEBI" id="CHEBI:57540"/>
        <dbReference type="ChEBI" id="CHEBI:57945"/>
        <dbReference type="ChEBI" id="CHEBI:58351"/>
        <dbReference type="ChEBI" id="CHEBI:58827"/>
        <dbReference type="EC" id="1.3.1.76"/>
    </reaction>
</comment>